<feature type="region of interest" description="Disordered" evidence="1">
    <location>
        <begin position="149"/>
        <end position="182"/>
    </location>
</feature>
<feature type="region of interest" description="Disordered" evidence="1">
    <location>
        <begin position="33"/>
        <end position="105"/>
    </location>
</feature>
<dbReference type="Proteomes" id="UP000028838">
    <property type="component" value="Unassembled WGS sequence"/>
</dbReference>
<evidence type="ECO:0000256" key="1">
    <source>
        <dbReference type="SAM" id="MobiDB-lite"/>
    </source>
</evidence>
<comment type="caution">
    <text evidence="2">The sequence shown here is derived from an EMBL/GenBank/DDBJ whole genome shotgun (WGS) entry which is preliminary data.</text>
</comment>
<feature type="compositionally biased region" description="Basic residues" evidence="1">
    <location>
        <begin position="474"/>
        <end position="487"/>
    </location>
</feature>
<protein>
    <submittedName>
        <fullName evidence="2">Uncharacterized protein</fullName>
    </submittedName>
</protein>
<feature type="compositionally biased region" description="Low complexity" evidence="1">
    <location>
        <begin position="351"/>
        <end position="369"/>
    </location>
</feature>
<feature type="compositionally biased region" description="Polar residues" evidence="1">
    <location>
        <begin position="43"/>
        <end position="56"/>
    </location>
</feature>
<evidence type="ECO:0000313" key="3">
    <source>
        <dbReference type="Proteomes" id="UP000028838"/>
    </source>
</evidence>
<evidence type="ECO:0000313" key="2">
    <source>
        <dbReference type="EMBL" id="KFG36595.1"/>
    </source>
</evidence>
<feature type="compositionally biased region" description="Low complexity" evidence="1">
    <location>
        <begin position="67"/>
        <end position="82"/>
    </location>
</feature>
<gene>
    <name evidence="2" type="ORF">TGFOU_281960</name>
</gene>
<reference evidence="2 3" key="1">
    <citation type="submission" date="2014-07" db="EMBL/GenBank/DDBJ databases">
        <authorList>
            <person name="Sibley D."/>
            <person name="Venepally P."/>
            <person name="Karamycheva S."/>
            <person name="Hadjithomas M."/>
            <person name="Khan A."/>
            <person name="Brunk B."/>
            <person name="Roos D."/>
            <person name="Caler E."/>
            <person name="Lorenzi H."/>
        </authorList>
    </citation>
    <scope>NUCLEOTIDE SEQUENCE [LARGE SCALE GENOMIC DNA]</scope>
    <source>
        <strain evidence="2 3">FOU</strain>
    </source>
</reference>
<name>A0A086JWS7_TOXGO</name>
<dbReference type="AlphaFoldDB" id="A0A086JWS7"/>
<feature type="compositionally biased region" description="Polar residues" evidence="1">
    <location>
        <begin position="168"/>
        <end position="177"/>
    </location>
</feature>
<feature type="region of interest" description="Disordered" evidence="1">
    <location>
        <begin position="452"/>
        <end position="499"/>
    </location>
</feature>
<proteinExistence type="predicted"/>
<feature type="compositionally biased region" description="Low complexity" evidence="1">
    <location>
        <begin position="230"/>
        <end position="257"/>
    </location>
</feature>
<feature type="region of interest" description="Disordered" evidence="1">
    <location>
        <begin position="346"/>
        <end position="406"/>
    </location>
</feature>
<feature type="compositionally biased region" description="Polar residues" evidence="1">
    <location>
        <begin position="1047"/>
        <end position="1060"/>
    </location>
</feature>
<sequence length="1128" mass="118349">METGKIDAPNFGVSAQQEQDAFLSLLKVGGHQETALESHTAETDSNTDAPAPSSNDGELESADRLRAPSSPASAPSEDSSSLTFPSMSFQDSPALGITPNASTHSLDFAAPASSTASAAALLSSPVTLSLLATPCPDATADALDSVSVMARSSPGPQTPFARSAVPRRQTQTLSGMSGASHPLDDAVSRIEARVLQQHEQQTDVDEAQVQLGVSEESESNKADGEKPAFASAASASVDSATTAASSSVDSSPTSSPPRVTWTPGFRLPLGAEGRQVLLRRLRRAYHASPPETRDTFLASHGLVFSRMPFATVSELFHLAHLLGVFDFAVQCSEEFGGVSSATAVAGRGNRSGVHSSNASVGAVGASEGASGEGSEGLRVGASAKRRRATLQRHAAPSPQAVSRTLRAQAPQRWLHGPGAEEAFGEASVQSDEAGTGFVADGAPRYLPFEDSAESDQLSADLRHSADSSPVSARRTPRGLKKRRRRPLAHAPSRHNWAQAQVDEHAGACSPFGWSGGLNEVADCMHGGALASDLLLNAASRSGFFGAERRVEAAKIDACTQKQLLQILQQLGLFNGELEGAANELGDTDKFSAAVQALQMQLQALTGNSASHAEKAAPAVVPRRTGVKRAVGGHARRASAGIRKRRDIADRLSKEELRNGEADSAYCVRGPLFNMQQPGQKEVLHTPAKAAALDFLQVASRDALSDHGQTRQESLTLSVASSLPSLAEETTQAPSLETLLARSLAAIGNGQDCASLFGPQICLQADRTQPASSERDFFQFVDEFKTRMDATEDAVAAKQADASLEELTREREALLRSFLQGDLSQVLKGHEGGEIAADNQEALLLSLLQKPKLKRPLDFPSDSTRLLDGATSAEEPFQTSQGLLDVSPEALRGLSSQALQASRPLAAAAFPGADSGLGSALLQLLQNLPTRDMAVADRLLPAKAAAVPAPASTNAQYAVGLQFLRLVELFQLHNNLSGLLGALPKIQCESGLAPGVEEELKRGALAERDDGAKTFEPLAVRATPVTTGEDSNSRNGTSWGSGCDSLRSRSGSFSDRTSLSMGSRLPAGTPCILRTTDTLAEGVRSSFTTCCSEGLPATAVAAPRSEALSYPNAEECLQLKLSRQGARVC</sequence>
<dbReference type="EMBL" id="AEYH02002641">
    <property type="protein sequence ID" value="KFG36595.1"/>
    <property type="molecule type" value="Genomic_DNA"/>
</dbReference>
<feature type="compositionally biased region" description="Polar residues" evidence="1">
    <location>
        <begin position="1023"/>
        <end position="1039"/>
    </location>
</feature>
<accession>A0A086JWS7</accession>
<dbReference type="VEuPathDB" id="ToxoDB:TGFOU_281960"/>
<dbReference type="OrthoDB" id="372810at2759"/>
<feature type="region of interest" description="Disordered" evidence="1">
    <location>
        <begin position="212"/>
        <end position="266"/>
    </location>
</feature>
<feature type="region of interest" description="Disordered" evidence="1">
    <location>
        <begin position="1023"/>
        <end position="1060"/>
    </location>
</feature>
<organism evidence="2 3">
    <name type="scientific">Toxoplasma gondii FOU</name>
    <dbReference type="NCBI Taxonomy" id="943167"/>
    <lineage>
        <taxon>Eukaryota</taxon>
        <taxon>Sar</taxon>
        <taxon>Alveolata</taxon>
        <taxon>Apicomplexa</taxon>
        <taxon>Conoidasida</taxon>
        <taxon>Coccidia</taxon>
        <taxon>Eucoccidiorida</taxon>
        <taxon>Eimeriorina</taxon>
        <taxon>Sarcocystidae</taxon>
        <taxon>Toxoplasma</taxon>
    </lineage>
</organism>